<comment type="similarity">
    <text evidence="1">Belongs to the protein kinase superfamily. ADCK protein kinase family.</text>
</comment>
<dbReference type="PANTHER" id="PTHR10566">
    <property type="entry name" value="CHAPERONE-ACTIVITY OF BC1 COMPLEX CABC1 -RELATED"/>
    <property type="match status" value="1"/>
</dbReference>
<accession>A0ABP0KRM7</accession>
<reference evidence="2 3" key="1">
    <citation type="submission" date="2024-02" db="EMBL/GenBank/DDBJ databases">
        <authorList>
            <person name="Chen Y."/>
            <person name="Shah S."/>
            <person name="Dougan E. K."/>
            <person name="Thang M."/>
            <person name="Chan C."/>
        </authorList>
    </citation>
    <scope>NUCLEOTIDE SEQUENCE [LARGE SCALE GENOMIC DNA]</scope>
</reference>
<evidence type="ECO:0000313" key="3">
    <source>
        <dbReference type="Proteomes" id="UP001642484"/>
    </source>
</evidence>
<keyword evidence="3" id="KW-1185">Reference proteome</keyword>
<proteinExistence type="inferred from homology"/>
<dbReference type="Proteomes" id="UP001642484">
    <property type="component" value="Unassembled WGS sequence"/>
</dbReference>
<dbReference type="InterPro" id="IPR050154">
    <property type="entry name" value="UbiB_kinase"/>
</dbReference>
<evidence type="ECO:0000313" key="2">
    <source>
        <dbReference type="EMBL" id="CAK9029500.1"/>
    </source>
</evidence>
<gene>
    <name evidence="2" type="ORF">CCMP2556_LOCUS17511</name>
</gene>
<name>A0ABP0KRM7_9DINO</name>
<dbReference type="PANTHER" id="PTHR10566:SF113">
    <property type="entry name" value="PROTEIN ACTIVITY OF BC1 COMPLEX KINASE 7, CHLOROPLASTIC"/>
    <property type="match status" value="1"/>
</dbReference>
<sequence>MYMVQKRWADVAALFNQLMLLPDWVLEDAETLSRFTNDIQLAAKEALHFPEPGETREVPSLKFAALLEQLALLAPRYEFQLPPYFLNNARALGCLEGMARTVDPDFNILEKVYPFALDRLLSNPSNSPVLSSTLQRLCEDDLGHLCLAKADELVASAARLSGKRKHDVVMDSLRTKGGRRFFRKLLRNEIRVRWSRSRSLAAAPRAEPSSGTRGEKTVALPAGPVVSESYDLSLAGLRHAASIRVWSQRTPPRVDCGGESLRRPRHGLSRSWDQSDCVTGEALLHMLRNGKLTDASESYNWKMFIHRIPLL</sequence>
<evidence type="ECO:0000256" key="1">
    <source>
        <dbReference type="ARBA" id="ARBA00009670"/>
    </source>
</evidence>
<organism evidence="2 3">
    <name type="scientific">Durusdinium trenchii</name>
    <dbReference type="NCBI Taxonomy" id="1381693"/>
    <lineage>
        <taxon>Eukaryota</taxon>
        <taxon>Sar</taxon>
        <taxon>Alveolata</taxon>
        <taxon>Dinophyceae</taxon>
        <taxon>Suessiales</taxon>
        <taxon>Symbiodiniaceae</taxon>
        <taxon>Durusdinium</taxon>
    </lineage>
</organism>
<protein>
    <submittedName>
        <fullName evidence="2">Uncharacterized protein</fullName>
    </submittedName>
</protein>
<dbReference type="EMBL" id="CAXAMN010009668">
    <property type="protein sequence ID" value="CAK9029500.1"/>
    <property type="molecule type" value="Genomic_DNA"/>
</dbReference>
<comment type="caution">
    <text evidence="2">The sequence shown here is derived from an EMBL/GenBank/DDBJ whole genome shotgun (WGS) entry which is preliminary data.</text>
</comment>